<organism evidence="2 3">
    <name type="scientific">Rosa chinensis</name>
    <name type="common">China rose</name>
    <dbReference type="NCBI Taxonomy" id="74649"/>
    <lineage>
        <taxon>Eukaryota</taxon>
        <taxon>Viridiplantae</taxon>
        <taxon>Streptophyta</taxon>
        <taxon>Embryophyta</taxon>
        <taxon>Tracheophyta</taxon>
        <taxon>Spermatophyta</taxon>
        <taxon>Magnoliopsida</taxon>
        <taxon>eudicotyledons</taxon>
        <taxon>Gunneridae</taxon>
        <taxon>Pentapetalae</taxon>
        <taxon>rosids</taxon>
        <taxon>fabids</taxon>
        <taxon>Rosales</taxon>
        <taxon>Rosaceae</taxon>
        <taxon>Rosoideae</taxon>
        <taxon>Rosoideae incertae sedis</taxon>
        <taxon>Rosa</taxon>
    </lineage>
</organism>
<evidence type="ECO:0000256" key="1">
    <source>
        <dbReference type="SAM" id="MobiDB-lite"/>
    </source>
</evidence>
<comment type="caution">
    <text evidence="2">The sequence shown here is derived from an EMBL/GenBank/DDBJ whole genome shotgun (WGS) entry which is preliminary data.</text>
</comment>
<feature type="compositionally biased region" description="Basic and acidic residues" evidence="1">
    <location>
        <begin position="43"/>
        <end position="55"/>
    </location>
</feature>
<dbReference type="PANTHER" id="PTHR36325:SF1">
    <property type="entry name" value="MYOSIN-2 HEAVY CHAIN-LIKE PROTEIN"/>
    <property type="match status" value="1"/>
</dbReference>
<dbReference type="PANTHER" id="PTHR36325">
    <property type="entry name" value="MYOSIN-2 HEAVY CHAIN-LIKE PROTEIN"/>
    <property type="match status" value="1"/>
</dbReference>
<keyword evidence="3" id="KW-1185">Reference proteome</keyword>
<reference evidence="2 3" key="1">
    <citation type="journal article" date="2018" name="Nat. Genet.">
        <title>The Rosa genome provides new insights in the design of modern roses.</title>
        <authorList>
            <person name="Bendahmane M."/>
        </authorList>
    </citation>
    <scope>NUCLEOTIDE SEQUENCE [LARGE SCALE GENOMIC DNA]</scope>
    <source>
        <strain evidence="3">cv. Old Blush</strain>
    </source>
</reference>
<sequence>MKLGAEEPVEVKRSKAKLHSLVDEAGGLDQILVKHKSRLEKEKVAAAQQPEDRTRFSVTRKQARERELQEQWGGLGLGNSMKPHQSKLELDKAAWIKAGQEEKRQAVGFSG</sequence>
<accession>A0A2P6PL78</accession>
<dbReference type="OMA" id="WIKAGQE"/>
<proteinExistence type="predicted"/>
<protein>
    <submittedName>
        <fullName evidence="2">Uncharacterized protein</fullName>
    </submittedName>
</protein>
<dbReference type="EMBL" id="PDCK01000044">
    <property type="protein sequence ID" value="PRQ22682.1"/>
    <property type="molecule type" value="Genomic_DNA"/>
</dbReference>
<evidence type="ECO:0000313" key="3">
    <source>
        <dbReference type="Proteomes" id="UP000238479"/>
    </source>
</evidence>
<dbReference type="AlphaFoldDB" id="A0A2P6PL78"/>
<name>A0A2P6PL78_ROSCH</name>
<feature type="region of interest" description="Disordered" evidence="1">
    <location>
        <begin position="43"/>
        <end position="63"/>
    </location>
</feature>
<dbReference type="Gramene" id="PRQ22682">
    <property type="protein sequence ID" value="PRQ22682"/>
    <property type="gene ID" value="RchiOBHm_Chr6g0252961"/>
</dbReference>
<evidence type="ECO:0000313" key="2">
    <source>
        <dbReference type="EMBL" id="PRQ22682.1"/>
    </source>
</evidence>
<dbReference type="Proteomes" id="UP000238479">
    <property type="component" value="Chromosome 6"/>
</dbReference>
<gene>
    <name evidence="2" type="ORF">RchiOBHm_Chr6g0252961</name>
</gene>
<dbReference type="STRING" id="74649.A0A2P6PL78"/>